<dbReference type="InterPro" id="IPR004881">
    <property type="entry name" value="Ribosome_biogen_GTPase_RsgA"/>
</dbReference>
<comment type="similarity">
    <text evidence="3">Belongs to the TRAFAC class YlqF/YawG GTPase family. RsgA subfamily.</text>
</comment>
<dbReference type="InterPro" id="IPR010914">
    <property type="entry name" value="RsgA_GTPase_dom"/>
</dbReference>
<feature type="binding site" evidence="3">
    <location>
        <begin position="156"/>
        <end position="159"/>
    </location>
    <ligand>
        <name>GTP</name>
        <dbReference type="ChEBI" id="CHEBI:37565"/>
    </ligand>
</feature>
<sequence>MLKKPDDATLQEGRVVQEHLGRYIVSAGDRLVGCAISSKLRKALEYPTADPSSLRQRVIAVRRIPSVSPVALGDLVAFEDTGADKGMIYQVLNRRNRLSRRAAGRRPLEHTLIANLDLAILVFSIRQPDLHFWLEMLDRFLAICEMEEIPPLICLNKIDLAEEAAWRSAASLYERIGYRTLPISAAHGTGVESVREAIREAVSVFLGPSGTGKTTLLNALQPGLGLQVGEVSRATGRGRHTTSHAELFPLEEGGMVGDTPGLRELNLYNVDADQLHWLFPEMRPLIGSCRFRNCIHAQEPDCAIKAAVESGQIDRLRYQSYLRIRERP</sequence>
<reference evidence="6 7" key="1">
    <citation type="journal article" date="2016" name="Nat. Commun.">
        <title>Thousands of microbial genomes shed light on interconnected biogeochemical processes in an aquifer system.</title>
        <authorList>
            <person name="Anantharaman K."/>
            <person name="Brown C.T."/>
            <person name="Hug L.A."/>
            <person name="Sharon I."/>
            <person name="Castelle C.J."/>
            <person name="Probst A.J."/>
            <person name="Thomas B.C."/>
            <person name="Singh A."/>
            <person name="Wilkins M.J."/>
            <person name="Karaoz U."/>
            <person name="Brodie E.L."/>
            <person name="Williams K.H."/>
            <person name="Hubbard S.S."/>
            <person name="Banfield J.F."/>
        </authorList>
    </citation>
    <scope>NUCLEOTIDE SEQUENCE [LARGE SCALE GENOMIC DNA]</scope>
    <source>
        <strain evidence="7">RIFCSPLOWO2_12_FULL_64_10</strain>
    </source>
</reference>
<keyword evidence="3" id="KW-0479">Metal-binding</keyword>
<feature type="binding site" evidence="3">
    <location>
        <begin position="207"/>
        <end position="215"/>
    </location>
    <ligand>
        <name>GTP</name>
        <dbReference type="ChEBI" id="CHEBI:37565"/>
    </ligand>
</feature>
<keyword evidence="3" id="KW-0690">Ribosome biogenesis</keyword>
<protein>
    <recommendedName>
        <fullName evidence="3">Small ribosomal subunit biogenesis GTPase RsgA</fullName>
        <ecNumber evidence="3">3.6.1.-</ecNumber>
    </recommendedName>
</protein>
<dbReference type="GO" id="GO:0003924">
    <property type="term" value="F:GTPase activity"/>
    <property type="evidence" value="ECO:0007669"/>
    <property type="project" value="UniProtKB-UniRule"/>
</dbReference>
<comment type="subunit">
    <text evidence="3">Monomer. Associates with 30S ribosomal subunit, binds 16S rRNA.</text>
</comment>
<feature type="binding site" evidence="3">
    <location>
        <position position="302"/>
    </location>
    <ligand>
        <name>Zn(2+)</name>
        <dbReference type="ChEBI" id="CHEBI:29105"/>
    </ligand>
</feature>
<dbReference type="GO" id="GO:0005525">
    <property type="term" value="F:GTP binding"/>
    <property type="evidence" value="ECO:0007669"/>
    <property type="project" value="UniProtKB-UniRule"/>
</dbReference>
<dbReference type="Proteomes" id="UP000178606">
    <property type="component" value="Unassembled WGS sequence"/>
</dbReference>
<dbReference type="GO" id="GO:0005737">
    <property type="term" value="C:cytoplasm"/>
    <property type="evidence" value="ECO:0007669"/>
    <property type="project" value="UniProtKB-SubCell"/>
</dbReference>
<dbReference type="PROSITE" id="PS50936">
    <property type="entry name" value="ENGC_GTPASE"/>
    <property type="match status" value="1"/>
</dbReference>
<dbReference type="Pfam" id="PF03193">
    <property type="entry name" value="RsgA_GTPase"/>
    <property type="match status" value="1"/>
</dbReference>
<evidence type="ECO:0000259" key="4">
    <source>
        <dbReference type="PROSITE" id="PS50936"/>
    </source>
</evidence>
<keyword evidence="3" id="KW-0862">Zinc</keyword>
<keyword evidence="3" id="KW-0378">Hydrolase</keyword>
<feature type="domain" description="EngC GTPase" evidence="4">
    <location>
        <begin position="114"/>
        <end position="263"/>
    </location>
</feature>
<keyword evidence="3" id="KW-0694">RNA-binding</keyword>
<comment type="subcellular location">
    <subcellularLocation>
        <location evidence="3">Cytoplasm</location>
    </subcellularLocation>
</comment>
<keyword evidence="2 3" id="KW-0342">GTP-binding</keyword>
<evidence type="ECO:0000259" key="5">
    <source>
        <dbReference type="PROSITE" id="PS51721"/>
    </source>
</evidence>
<dbReference type="EC" id="3.6.1.-" evidence="3"/>
<comment type="cofactor">
    <cofactor evidence="3">
        <name>Zn(2+)</name>
        <dbReference type="ChEBI" id="CHEBI:29105"/>
    </cofactor>
    <text evidence="3">Binds 1 zinc ion per subunit.</text>
</comment>
<dbReference type="GO" id="GO:0042274">
    <property type="term" value="P:ribosomal small subunit biogenesis"/>
    <property type="evidence" value="ECO:0007669"/>
    <property type="project" value="UniProtKB-UniRule"/>
</dbReference>
<dbReference type="AlphaFoldDB" id="A0A1F6CN38"/>
<feature type="binding site" evidence="3">
    <location>
        <position position="289"/>
    </location>
    <ligand>
        <name>Zn(2+)</name>
        <dbReference type="ChEBI" id="CHEBI:29105"/>
    </ligand>
</feature>
<dbReference type="NCBIfam" id="TIGR00157">
    <property type="entry name" value="ribosome small subunit-dependent GTPase A"/>
    <property type="match status" value="1"/>
</dbReference>
<comment type="caution">
    <text evidence="6">The sequence shown here is derived from an EMBL/GenBank/DDBJ whole genome shotgun (WGS) entry which is preliminary data.</text>
</comment>
<dbReference type="SUPFAM" id="SSF52540">
    <property type="entry name" value="P-loop containing nucleoside triphosphate hydrolases"/>
    <property type="match status" value="1"/>
</dbReference>
<dbReference type="PANTHER" id="PTHR32120">
    <property type="entry name" value="SMALL RIBOSOMAL SUBUNIT BIOGENESIS GTPASE RSGA"/>
    <property type="match status" value="1"/>
</dbReference>
<feature type="binding site" evidence="3">
    <location>
        <position position="294"/>
    </location>
    <ligand>
        <name>Zn(2+)</name>
        <dbReference type="ChEBI" id="CHEBI:29105"/>
    </ligand>
</feature>
<dbReference type="InterPro" id="IPR027417">
    <property type="entry name" value="P-loop_NTPase"/>
</dbReference>
<feature type="binding site" evidence="3">
    <location>
        <position position="296"/>
    </location>
    <ligand>
        <name>Zn(2+)</name>
        <dbReference type="ChEBI" id="CHEBI:29105"/>
    </ligand>
</feature>
<keyword evidence="1 3" id="KW-0547">Nucleotide-binding</keyword>
<dbReference type="Gene3D" id="1.10.40.50">
    <property type="entry name" value="Probable gtpase engc, domain 3"/>
    <property type="match status" value="1"/>
</dbReference>
<accession>A0A1F6CN38</accession>
<dbReference type="PANTHER" id="PTHR32120:SF11">
    <property type="entry name" value="SMALL RIBOSOMAL SUBUNIT BIOGENESIS GTPASE RSGA 1, MITOCHONDRIAL-RELATED"/>
    <property type="match status" value="1"/>
</dbReference>
<keyword evidence="3" id="KW-0699">rRNA-binding</keyword>
<organism evidence="6 7">
    <name type="scientific">Handelsmanbacteria sp. (strain RIFCSPLOWO2_12_FULL_64_10)</name>
    <dbReference type="NCBI Taxonomy" id="1817868"/>
    <lineage>
        <taxon>Bacteria</taxon>
        <taxon>Candidatus Handelsmaniibacteriota</taxon>
    </lineage>
</organism>
<dbReference type="EMBL" id="MFKF01000208">
    <property type="protein sequence ID" value="OGG50450.1"/>
    <property type="molecule type" value="Genomic_DNA"/>
</dbReference>
<dbReference type="HAMAP" id="MF_01820">
    <property type="entry name" value="GTPase_RsgA"/>
    <property type="match status" value="1"/>
</dbReference>
<dbReference type="CDD" id="cd01854">
    <property type="entry name" value="YjeQ_EngC"/>
    <property type="match status" value="1"/>
</dbReference>
<evidence type="ECO:0000313" key="7">
    <source>
        <dbReference type="Proteomes" id="UP000178606"/>
    </source>
</evidence>
<comment type="function">
    <text evidence="3">One of several proteins that assist in the late maturation steps of the functional core of the 30S ribosomal subunit. Helps release RbfA from mature subunits. May play a role in the assembly of ribosomal proteins into the subunit. Circularly permuted GTPase that catalyzes slow GTP hydrolysis, GTPase activity is stimulated by the 30S ribosomal subunit.</text>
</comment>
<proteinExistence type="inferred from homology"/>
<evidence type="ECO:0000256" key="2">
    <source>
        <dbReference type="ARBA" id="ARBA00023134"/>
    </source>
</evidence>
<evidence type="ECO:0000256" key="3">
    <source>
        <dbReference type="HAMAP-Rule" id="MF_01820"/>
    </source>
</evidence>
<dbReference type="PROSITE" id="PS51721">
    <property type="entry name" value="G_CP"/>
    <property type="match status" value="1"/>
</dbReference>
<evidence type="ECO:0000313" key="6">
    <source>
        <dbReference type="EMBL" id="OGG50450.1"/>
    </source>
</evidence>
<gene>
    <name evidence="3" type="primary">rsgA</name>
    <name evidence="6" type="ORF">A3F84_24435</name>
</gene>
<keyword evidence="3" id="KW-0963">Cytoplasm</keyword>
<dbReference type="GO" id="GO:0019843">
    <property type="term" value="F:rRNA binding"/>
    <property type="evidence" value="ECO:0007669"/>
    <property type="project" value="UniProtKB-KW"/>
</dbReference>
<name>A0A1F6CN38_HANXR</name>
<dbReference type="InterPro" id="IPR030378">
    <property type="entry name" value="G_CP_dom"/>
</dbReference>
<dbReference type="GO" id="GO:0046872">
    <property type="term" value="F:metal ion binding"/>
    <property type="evidence" value="ECO:0007669"/>
    <property type="project" value="UniProtKB-KW"/>
</dbReference>
<feature type="domain" description="CP-type G" evidence="5">
    <location>
        <begin position="105"/>
        <end position="265"/>
    </location>
</feature>
<evidence type="ECO:0000256" key="1">
    <source>
        <dbReference type="ARBA" id="ARBA00022741"/>
    </source>
</evidence>
<dbReference type="Gene3D" id="3.40.50.300">
    <property type="entry name" value="P-loop containing nucleotide triphosphate hydrolases"/>
    <property type="match status" value="1"/>
</dbReference>